<evidence type="ECO:0000256" key="1">
    <source>
        <dbReference type="ARBA" id="ARBA00004123"/>
    </source>
</evidence>
<evidence type="ECO:0000256" key="13">
    <source>
        <dbReference type="ARBA" id="ARBA00023163"/>
    </source>
</evidence>
<feature type="DNA-binding region" description="Homeobox" evidence="15">
    <location>
        <begin position="621"/>
        <end position="670"/>
    </location>
</feature>
<reference evidence="19 20" key="1">
    <citation type="submission" date="2021-04" db="EMBL/GenBank/DDBJ databases">
        <authorList>
            <person name="De Guttry C."/>
            <person name="Zahm M."/>
            <person name="Klopp C."/>
            <person name="Cabau C."/>
            <person name="Louis A."/>
            <person name="Berthelot C."/>
            <person name="Parey E."/>
            <person name="Roest Crollius H."/>
            <person name="Montfort J."/>
            <person name="Robinson-Rechavi M."/>
            <person name="Bucao C."/>
            <person name="Bouchez O."/>
            <person name="Gislard M."/>
            <person name="Lluch J."/>
            <person name="Milhes M."/>
            <person name="Lampietro C."/>
            <person name="Lopez Roques C."/>
            <person name="Donnadieu C."/>
            <person name="Braasch I."/>
            <person name="Desvignes T."/>
            <person name="Postlethwait J."/>
            <person name="Bobe J."/>
            <person name="Wedekind C."/>
            <person name="Guiguen Y."/>
        </authorList>
    </citation>
    <scope>NUCLEOTIDE SEQUENCE [LARGE SCALE GENOMIC DNA]</scope>
    <source>
        <strain evidence="19">Cs_M1</strain>
        <tissue evidence="19">Blood</tissue>
    </source>
</reference>
<evidence type="ECO:0000256" key="7">
    <source>
        <dbReference type="ARBA" id="ARBA00022771"/>
    </source>
</evidence>
<keyword evidence="12 15" id="KW-0371">Homeobox</keyword>
<dbReference type="InterPro" id="IPR036236">
    <property type="entry name" value="Znf_C2H2_sf"/>
</dbReference>
<proteinExistence type="inferred from homology"/>
<evidence type="ECO:0000256" key="6">
    <source>
        <dbReference type="ARBA" id="ARBA00022737"/>
    </source>
</evidence>
<sequence>MASKRKSTVPCMITSKSKHMREEIILGCLPELLPTIPEDSILSISGEDRGHFSHDSSRPERGDRWQKGSTYSCPPCRFGSRELNYFLDHLHNCHIDFRAQPSFSCLNCGVSVVRFEALALHNAKAHPGVSGGSVTASLHVRKRDGATTVEQSLFTTNGEDSSDTAISLTKTPIVRVMKAKGEHKKIVVSHTVEVRRIDTGKKMERADPTMLTNVPELQNGSLSGTGGAAMLRNPVTHVITTTVPNQDYHQHSPPTFSSSSSDSSKNLPKVMIPLSSIPTYDAAMDTSSFLKTSFGKFPYPTKAELCYLTVVSDWPEEQIKLWFTAQRLKQGISWSPEEIEEARRKMFNTVFQGAAPQKQPPKQRHTNHIVTHHTVHAQPAPVGPSHQAARVPHGSLVSRHTGVVSTSACMSADGHPVTTRVSYAAPTMIPPKYQTVVSRTTQVVARNNIPTTVPSLESDKTVALSNGNTANQDQYPSTKSDDNRSNNNIHNGSISSGYSSTRNNDSVNNLNLASKAQNENTSISVISKSSSSSISIIKDGKCIKEVPMEAMSVLRQLIKEDDHFGDDRTCPEVKVDPIKINLQRLMVSDPTAKPGLEAFPPELKSETHVSDPSHPSKKSPHQVHLLRQAFTSTRWPSSQQYEELSIMTGLPNPEVVRWFSDNRYIHNNGQLKWLEGYQCLPAEGEEGKGHRDSDAGSLIDPQEVNRKLVEQEVNKQLDGGPKGLHSGQLGFWWGADTQRPLLSATGPEETGQRGRAVETGEAEGLHGHWAEREEDHPQPVSSQAFGEQQAEARDHLRIELLEV</sequence>
<evidence type="ECO:0000313" key="19">
    <source>
        <dbReference type="EMBL" id="KAK6318984.1"/>
    </source>
</evidence>
<keyword evidence="7" id="KW-0863">Zinc-finger</keyword>
<dbReference type="PANTHER" id="PTHR15467:SF6">
    <property type="entry name" value="ZINC FINGERS AND HOMEOBOXES PROTEIN 3"/>
    <property type="match status" value="1"/>
</dbReference>
<dbReference type="GO" id="GO:0030154">
    <property type="term" value="P:cell differentiation"/>
    <property type="evidence" value="ECO:0007669"/>
    <property type="project" value="UniProtKB-KW"/>
</dbReference>
<feature type="compositionally biased region" description="Basic and acidic residues" evidence="17">
    <location>
        <begin position="47"/>
        <end position="66"/>
    </location>
</feature>
<feature type="region of interest" description="Disordered" evidence="17">
    <location>
        <begin position="741"/>
        <end position="793"/>
    </location>
</feature>
<dbReference type="InterPro" id="IPR013087">
    <property type="entry name" value="Znf_C2H2_type"/>
</dbReference>
<comment type="subcellular location">
    <subcellularLocation>
        <location evidence="1 15 16">Nucleus</location>
    </subcellularLocation>
</comment>
<feature type="DNA-binding region" description="Homeobox" evidence="15">
    <location>
        <begin position="292"/>
        <end position="334"/>
    </location>
</feature>
<dbReference type="InterPro" id="IPR041057">
    <property type="entry name" value="ZHX_Znf_C2H2"/>
</dbReference>
<dbReference type="Proteomes" id="UP001356427">
    <property type="component" value="Unassembled WGS sequence"/>
</dbReference>
<dbReference type="FunFam" id="1.10.10.60:FF:000062">
    <property type="entry name" value="zinc fingers and homeoboxes protein 3"/>
    <property type="match status" value="1"/>
</dbReference>
<keyword evidence="6" id="KW-0677">Repeat</keyword>
<dbReference type="PANTHER" id="PTHR15467">
    <property type="entry name" value="ZINC-FINGERS AND HOMEOBOXES RELATED"/>
    <property type="match status" value="1"/>
</dbReference>
<evidence type="ECO:0000259" key="18">
    <source>
        <dbReference type="PROSITE" id="PS50071"/>
    </source>
</evidence>
<evidence type="ECO:0000256" key="17">
    <source>
        <dbReference type="SAM" id="MobiDB-lite"/>
    </source>
</evidence>
<evidence type="ECO:0000256" key="15">
    <source>
        <dbReference type="PROSITE-ProRule" id="PRU00108"/>
    </source>
</evidence>
<keyword evidence="9" id="KW-0862">Zinc</keyword>
<dbReference type="PROSITE" id="PS00028">
    <property type="entry name" value="ZINC_FINGER_C2H2_1"/>
    <property type="match status" value="1"/>
</dbReference>
<evidence type="ECO:0000256" key="16">
    <source>
        <dbReference type="RuleBase" id="RU000682"/>
    </source>
</evidence>
<feature type="compositionally biased region" description="Basic and acidic residues" evidence="17">
    <location>
        <begin position="750"/>
        <end position="777"/>
    </location>
</feature>
<feature type="compositionally biased region" description="Low complexity" evidence="17">
    <location>
        <begin position="485"/>
        <end position="502"/>
    </location>
</feature>
<dbReference type="CDD" id="cd00086">
    <property type="entry name" value="homeodomain"/>
    <property type="match status" value="2"/>
</dbReference>
<dbReference type="EMBL" id="JAGTTL010000008">
    <property type="protein sequence ID" value="KAK6318984.1"/>
    <property type="molecule type" value="Genomic_DNA"/>
</dbReference>
<evidence type="ECO:0000256" key="2">
    <source>
        <dbReference type="ARBA" id="ARBA00007440"/>
    </source>
</evidence>
<dbReference type="PROSITE" id="PS50071">
    <property type="entry name" value="HOMEOBOX_2"/>
    <property type="match status" value="2"/>
</dbReference>
<feature type="compositionally biased region" description="Polar residues" evidence="17">
    <location>
        <begin position="466"/>
        <end position="478"/>
    </location>
</feature>
<gene>
    <name evidence="19" type="ORF">J4Q44_G00101950</name>
</gene>
<keyword evidence="11 15" id="KW-0238">DNA-binding</keyword>
<feature type="domain" description="Homeobox" evidence="18">
    <location>
        <begin position="619"/>
        <end position="669"/>
    </location>
</feature>
<name>A0AAN8M024_9TELE</name>
<evidence type="ECO:0000256" key="9">
    <source>
        <dbReference type="ARBA" id="ARBA00022833"/>
    </source>
</evidence>
<dbReference type="GO" id="GO:0000981">
    <property type="term" value="F:DNA-binding transcription factor activity, RNA polymerase II-specific"/>
    <property type="evidence" value="ECO:0007669"/>
    <property type="project" value="TreeGrafter"/>
</dbReference>
<evidence type="ECO:0000256" key="14">
    <source>
        <dbReference type="ARBA" id="ARBA00023242"/>
    </source>
</evidence>
<keyword evidence="3" id="KW-0678">Repressor</keyword>
<dbReference type="InterPro" id="IPR001356">
    <property type="entry name" value="HD"/>
</dbReference>
<keyword evidence="14 15" id="KW-0539">Nucleus</keyword>
<evidence type="ECO:0000256" key="3">
    <source>
        <dbReference type="ARBA" id="ARBA00022491"/>
    </source>
</evidence>
<feature type="compositionally biased region" description="Polar residues" evidence="17">
    <location>
        <begin position="245"/>
        <end position="256"/>
    </location>
</feature>
<feature type="region of interest" description="Disordered" evidence="17">
    <location>
        <begin position="47"/>
        <end position="68"/>
    </location>
</feature>
<comment type="similarity">
    <text evidence="2">Belongs to the ZHX family.</text>
</comment>
<accession>A0AAN8M024</accession>
<dbReference type="Gene3D" id="3.30.160.60">
    <property type="entry name" value="Classic Zinc Finger"/>
    <property type="match status" value="1"/>
</dbReference>
<dbReference type="SUPFAM" id="SSF57667">
    <property type="entry name" value="beta-beta-alpha zinc fingers"/>
    <property type="match status" value="1"/>
</dbReference>
<feature type="domain" description="Homeobox" evidence="18">
    <location>
        <begin position="290"/>
        <end position="333"/>
    </location>
</feature>
<dbReference type="GO" id="GO:0005634">
    <property type="term" value="C:nucleus"/>
    <property type="evidence" value="ECO:0007669"/>
    <property type="project" value="UniProtKB-SubCell"/>
</dbReference>
<keyword evidence="5" id="KW-0479">Metal-binding</keyword>
<keyword evidence="13" id="KW-0804">Transcription</keyword>
<dbReference type="AlphaFoldDB" id="A0AAN8M024"/>
<keyword evidence="20" id="KW-1185">Reference proteome</keyword>
<dbReference type="InterPro" id="IPR009057">
    <property type="entry name" value="Homeodomain-like_sf"/>
</dbReference>
<dbReference type="GO" id="GO:0003677">
    <property type="term" value="F:DNA binding"/>
    <property type="evidence" value="ECO:0007669"/>
    <property type="project" value="UniProtKB-UniRule"/>
</dbReference>
<dbReference type="Gene3D" id="1.10.10.60">
    <property type="entry name" value="Homeodomain-like"/>
    <property type="match status" value="2"/>
</dbReference>
<protein>
    <recommendedName>
        <fullName evidence="18">Homeobox domain-containing protein</fullName>
    </recommendedName>
</protein>
<dbReference type="SMART" id="SM00389">
    <property type="entry name" value="HOX"/>
    <property type="match status" value="2"/>
</dbReference>
<evidence type="ECO:0000256" key="11">
    <source>
        <dbReference type="ARBA" id="ARBA00023125"/>
    </source>
</evidence>
<organism evidence="19 20">
    <name type="scientific">Coregonus suidteri</name>
    <dbReference type="NCBI Taxonomy" id="861788"/>
    <lineage>
        <taxon>Eukaryota</taxon>
        <taxon>Metazoa</taxon>
        <taxon>Chordata</taxon>
        <taxon>Craniata</taxon>
        <taxon>Vertebrata</taxon>
        <taxon>Euteleostomi</taxon>
        <taxon>Actinopterygii</taxon>
        <taxon>Neopterygii</taxon>
        <taxon>Teleostei</taxon>
        <taxon>Protacanthopterygii</taxon>
        <taxon>Salmoniformes</taxon>
        <taxon>Salmonidae</taxon>
        <taxon>Coregoninae</taxon>
        <taxon>Coregonus</taxon>
    </lineage>
</organism>
<dbReference type="GO" id="GO:0008270">
    <property type="term" value="F:zinc ion binding"/>
    <property type="evidence" value="ECO:0007669"/>
    <property type="project" value="UniProtKB-KW"/>
</dbReference>
<evidence type="ECO:0000256" key="8">
    <source>
        <dbReference type="ARBA" id="ARBA00022782"/>
    </source>
</evidence>
<feature type="region of interest" description="Disordered" evidence="17">
    <location>
        <begin position="597"/>
        <end position="622"/>
    </location>
</feature>
<dbReference type="Pfam" id="PF18387">
    <property type="entry name" value="zf_C2H2_ZHX"/>
    <property type="match status" value="1"/>
</dbReference>
<feature type="region of interest" description="Disordered" evidence="17">
    <location>
        <begin position="466"/>
        <end position="502"/>
    </location>
</feature>
<keyword evidence="8" id="KW-0221">Differentiation</keyword>
<evidence type="ECO:0000256" key="5">
    <source>
        <dbReference type="ARBA" id="ARBA00022723"/>
    </source>
</evidence>
<comment type="caution">
    <text evidence="19">The sequence shown here is derived from an EMBL/GenBank/DDBJ whole genome shotgun (WGS) entry which is preliminary data.</text>
</comment>
<feature type="region of interest" description="Disordered" evidence="17">
    <location>
        <begin position="245"/>
        <end position="267"/>
    </location>
</feature>
<keyword evidence="10" id="KW-0805">Transcription regulation</keyword>
<evidence type="ECO:0000313" key="20">
    <source>
        <dbReference type="Proteomes" id="UP001356427"/>
    </source>
</evidence>
<dbReference type="SUPFAM" id="SSF46689">
    <property type="entry name" value="Homeodomain-like"/>
    <property type="match status" value="2"/>
</dbReference>
<evidence type="ECO:0000256" key="4">
    <source>
        <dbReference type="ARBA" id="ARBA00022553"/>
    </source>
</evidence>
<dbReference type="Pfam" id="PF00046">
    <property type="entry name" value="Homeodomain"/>
    <property type="match status" value="1"/>
</dbReference>
<evidence type="ECO:0000256" key="12">
    <source>
        <dbReference type="ARBA" id="ARBA00023155"/>
    </source>
</evidence>
<keyword evidence="4" id="KW-0597">Phosphoprotein</keyword>
<evidence type="ECO:0000256" key="10">
    <source>
        <dbReference type="ARBA" id="ARBA00023015"/>
    </source>
</evidence>